<organism evidence="1 2">
    <name type="scientific">Gallibacterium anatis 4895</name>
    <dbReference type="NCBI Taxonomy" id="1396510"/>
    <lineage>
        <taxon>Bacteria</taxon>
        <taxon>Pseudomonadati</taxon>
        <taxon>Pseudomonadota</taxon>
        <taxon>Gammaproteobacteria</taxon>
        <taxon>Pasteurellales</taxon>
        <taxon>Pasteurellaceae</taxon>
        <taxon>Gallibacterium</taxon>
    </lineage>
</organism>
<dbReference type="RefSeq" id="WP_039164416.1">
    <property type="nucleotide sequence ID" value="NZ_JPJQ01000053.1"/>
</dbReference>
<name>A0A0A2ZYB3_9PAST</name>
<protein>
    <submittedName>
        <fullName evidence="1">Uncharacterized protein</fullName>
    </submittedName>
</protein>
<dbReference type="AlphaFoldDB" id="A0A0A2ZYB3"/>
<accession>A0A0A2ZYB3</accession>
<gene>
    <name evidence="1" type="ORF">IO48_10480</name>
</gene>
<dbReference type="Proteomes" id="UP000030554">
    <property type="component" value="Unassembled WGS sequence"/>
</dbReference>
<reference evidence="1 2" key="1">
    <citation type="submission" date="2014-07" db="EMBL/GenBank/DDBJ databases">
        <title>Chaperone-usher fimbriae in a diverse selection of Gallibacterium genomes.</title>
        <authorList>
            <person name="Kudirkiene E."/>
            <person name="Bager R.J."/>
            <person name="Johnson T.J."/>
            <person name="Bojesen A.M."/>
        </authorList>
    </citation>
    <scope>NUCLEOTIDE SEQUENCE [LARGE SCALE GENOMIC DNA]</scope>
    <source>
        <strain evidence="1 2">4895</strain>
    </source>
</reference>
<sequence>MANYGLTRSGFVRKRMPEQLQELFEKAKQTFGAEVEITPETVLGSMLSIEAERFASLWELVEGVYGAMYPMSATGANLDRAVSFTGVKRLQAERSTVPVIFFGQADTLIPAYTAVRNVASQTLYYTDSEARINANQAAYARIELNTKTINPNDEFSAVINGVAYRFRATRSSVASVIQGLSSHLKGIDYVSVQNDNVIIEITAQSTPHFSISVSPNLTLSRLGLRLELSTEEPSEDKAEIGQMRELITMLDGVVEVNNLVEGTAGRFEESDTELYQRYHLGVWQNGAATVDSLYANLRNVVGVNALRVYENDTDQTVNGIPKRSIYVVIKGGLDQDIAKALLKYKPIGIGTHGRTSISVKDSQNQPHLIKFSRPIKRYIWLKIIIETFVDEGEMAKAGYIVNVMNNILDYGKQLEVGSDVIHQRLIAVCIAVSGAGKVTVQMGKTNQITDPEPVYQEQNIVIAPDEEAVFDPAIIVIS</sequence>
<dbReference type="EMBL" id="JPJQ01000053">
    <property type="protein sequence ID" value="KGQ59795.1"/>
    <property type="molecule type" value="Genomic_DNA"/>
</dbReference>
<comment type="caution">
    <text evidence="1">The sequence shown here is derived from an EMBL/GenBank/DDBJ whole genome shotgun (WGS) entry which is preliminary data.</text>
</comment>
<proteinExistence type="predicted"/>
<evidence type="ECO:0000313" key="2">
    <source>
        <dbReference type="Proteomes" id="UP000030554"/>
    </source>
</evidence>
<evidence type="ECO:0000313" key="1">
    <source>
        <dbReference type="EMBL" id="KGQ59795.1"/>
    </source>
</evidence>